<gene>
    <name evidence="1" type="ORF">GCM10022267_83450</name>
</gene>
<evidence type="ECO:0000313" key="2">
    <source>
        <dbReference type="Proteomes" id="UP001500711"/>
    </source>
</evidence>
<dbReference type="EMBL" id="BAABBE010000045">
    <property type="protein sequence ID" value="GAA3683929.1"/>
    <property type="molecule type" value="Genomic_DNA"/>
</dbReference>
<sequence>MLEKAGFVDVQLKASAWLPSNSTSCGRQLISGVNIPTISIAQVRYTWVEGVVDPADAGSALATLALDRLSPSNPAPIIAAIRSPLRLVVLAPVMIDPLDL</sequence>
<protein>
    <submittedName>
        <fullName evidence="1">Uncharacterized protein</fullName>
    </submittedName>
</protein>
<dbReference type="Proteomes" id="UP001500711">
    <property type="component" value="Unassembled WGS sequence"/>
</dbReference>
<keyword evidence="2" id="KW-1185">Reference proteome</keyword>
<evidence type="ECO:0000313" key="1">
    <source>
        <dbReference type="EMBL" id="GAA3683929.1"/>
    </source>
</evidence>
<accession>A0ABP7C910</accession>
<comment type="caution">
    <text evidence="1">The sequence shown here is derived from an EMBL/GenBank/DDBJ whole genome shotgun (WGS) entry which is preliminary data.</text>
</comment>
<reference evidence="2" key="1">
    <citation type="journal article" date="2019" name="Int. J. Syst. Evol. Microbiol.">
        <title>The Global Catalogue of Microorganisms (GCM) 10K type strain sequencing project: providing services to taxonomists for standard genome sequencing and annotation.</title>
        <authorList>
            <consortium name="The Broad Institute Genomics Platform"/>
            <consortium name="The Broad Institute Genome Sequencing Center for Infectious Disease"/>
            <person name="Wu L."/>
            <person name="Ma J."/>
        </authorList>
    </citation>
    <scope>NUCLEOTIDE SEQUENCE [LARGE SCALE GENOMIC DNA]</scope>
    <source>
        <strain evidence="2">JCM 17494</strain>
    </source>
</reference>
<organism evidence="1 2">
    <name type="scientific">Lentzea roselyniae</name>
    <dbReference type="NCBI Taxonomy" id="531940"/>
    <lineage>
        <taxon>Bacteria</taxon>
        <taxon>Bacillati</taxon>
        <taxon>Actinomycetota</taxon>
        <taxon>Actinomycetes</taxon>
        <taxon>Pseudonocardiales</taxon>
        <taxon>Pseudonocardiaceae</taxon>
        <taxon>Lentzea</taxon>
    </lineage>
</organism>
<name>A0ABP7C910_9PSEU</name>
<proteinExistence type="predicted"/>